<keyword evidence="1" id="KW-0649">Protein kinase inhibitor</keyword>
<sequence length="133" mass="14731">MDVGLIQDLPMLNFSSPIKIRSNNTNIDDDGGCTTPTSSHHKIPPLTATTPPPPPQKRRPPPTPSSLVRSCKRKLMTSSKFEIIVNKDEIDRFFSSVYNQTVTSSPQPQLPLRRLSQWPRGGEVSVLVPGNDQ</sequence>
<dbReference type="EMBL" id="JAAMPC010000014">
    <property type="protein sequence ID" value="KAG2262546.1"/>
    <property type="molecule type" value="Genomic_DNA"/>
</dbReference>
<dbReference type="GO" id="GO:0004860">
    <property type="term" value="F:protein kinase inhibitor activity"/>
    <property type="evidence" value="ECO:0007669"/>
    <property type="project" value="UniProtKB-KW"/>
</dbReference>
<accession>A0A8X7U336</accession>
<evidence type="ECO:0000256" key="1">
    <source>
        <dbReference type="ARBA" id="ARBA00023013"/>
    </source>
</evidence>
<protein>
    <submittedName>
        <fullName evidence="4">Uncharacterized protein</fullName>
    </submittedName>
</protein>
<keyword evidence="2" id="KW-0131">Cell cycle</keyword>
<dbReference type="GO" id="GO:0032875">
    <property type="term" value="P:regulation of DNA endoreduplication"/>
    <property type="evidence" value="ECO:0007669"/>
    <property type="project" value="InterPro"/>
</dbReference>
<dbReference type="OrthoDB" id="1109129at2759"/>
<dbReference type="PANTHER" id="PTHR33142">
    <property type="entry name" value="CYCLIN-DEPENDENT PROTEIN KINASE INHIBITOR SMR13"/>
    <property type="match status" value="1"/>
</dbReference>
<proteinExistence type="predicted"/>
<keyword evidence="5" id="KW-1185">Reference proteome</keyword>
<dbReference type="Proteomes" id="UP000886595">
    <property type="component" value="Unassembled WGS sequence"/>
</dbReference>
<dbReference type="InterPro" id="IPR040389">
    <property type="entry name" value="SMR"/>
</dbReference>
<evidence type="ECO:0000256" key="3">
    <source>
        <dbReference type="SAM" id="MobiDB-lite"/>
    </source>
</evidence>
<evidence type="ECO:0000313" key="5">
    <source>
        <dbReference type="Proteomes" id="UP000886595"/>
    </source>
</evidence>
<organism evidence="4 5">
    <name type="scientific">Brassica carinata</name>
    <name type="common">Ethiopian mustard</name>
    <name type="synonym">Abyssinian cabbage</name>
    <dbReference type="NCBI Taxonomy" id="52824"/>
    <lineage>
        <taxon>Eukaryota</taxon>
        <taxon>Viridiplantae</taxon>
        <taxon>Streptophyta</taxon>
        <taxon>Embryophyta</taxon>
        <taxon>Tracheophyta</taxon>
        <taxon>Spermatophyta</taxon>
        <taxon>Magnoliopsida</taxon>
        <taxon>eudicotyledons</taxon>
        <taxon>Gunneridae</taxon>
        <taxon>Pentapetalae</taxon>
        <taxon>rosids</taxon>
        <taxon>malvids</taxon>
        <taxon>Brassicales</taxon>
        <taxon>Brassicaceae</taxon>
        <taxon>Brassiceae</taxon>
        <taxon>Brassica</taxon>
    </lineage>
</organism>
<evidence type="ECO:0000313" key="4">
    <source>
        <dbReference type="EMBL" id="KAG2262546.1"/>
    </source>
</evidence>
<evidence type="ECO:0000256" key="2">
    <source>
        <dbReference type="ARBA" id="ARBA00023306"/>
    </source>
</evidence>
<feature type="region of interest" description="Disordered" evidence="3">
    <location>
        <begin position="21"/>
        <end position="70"/>
    </location>
</feature>
<gene>
    <name evidence="4" type="ORF">Bca52824_069625</name>
</gene>
<dbReference type="PANTHER" id="PTHR33142:SF52">
    <property type="entry name" value="GENOME ASSEMBLY, CHROMOSOME: A10"/>
    <property type="match status" value="1"/>
</dbReference>
<comment type="caution">
    <text evidence="4">The sequence shown here is derived from an EMBL/GenBank/DDBJ whole genome shotgun (WGS) entry which is preliminary data.</text>
</comment>
<dbReference type="AlphaFoldDB" id="A0A8X7U336"/>
<name>A0A8X7U336_BRACI</name>
<reference evidence="4 5" key="1">
    <citation type="submission" date="2020-02" db="EMBL/GenBank/DDBJ databases">
        <authorList>
            <person name="Ma Q."/>
            <person name="Huang Y."/>
            <person name="Song X."/>
            <person name="Pei D."/>
        </authorList>
    </citation>
    <scope>NUCLEOTIDE SEQUENCE [LARGE SCALE GENOMIC DNA]</scope>
    <source>
        <strain evidence="4">Sxm20200214</strain>
        <tissue evidence="4">Leaf</tissue>
    </source>
</reference>